<name>A0A016VQQ9_9BILA</name>
<keyword evidence="1" id="KW-1133">Transmembrane helix</keyword>
<dbReference type="Proteomes" id="UP000024635">
    <property type="component" value="Unassembled WGS sequence"/>
</dbReference>
<dbReference type="AlphaFoldDB" id="A0A016VQQ9"/>
<feature type="transmembrane region" description="Helical" evidence="1">
    <location>
        <begin position="124"/>
        <end position="147"/>
    </location>
</feature>
<feature type="transmembrane region" description="Helical" evidence="1">
    <location>
        <begin position="49"/>
        <end position="70"/>
    </location>
</feature>
<dbReference type="EMBL" id="JARK01001343">
    <property type="protein sequence ID" value="EYC29063.1"/>
    <property type="molecule type" value="Genomic_DNA"/>
</dbReference>
<sequence length="280" mass="31457">MNWRIIILDDANFKQTIDKKYTIIPASLRDSETVLIDCRVSACKLSLSILGSCLAVGAVAIVLMVSYSYYYLRSQSVHLSSRTIRLQKTFLLLLLIQVSVHTVAFLIPVTVLMSSYWLTASQDLVNACVYLVSVNGTAGTLTMLITTRFYRREVIRIILMLRKKTQSAIVQPTTVMSISNSNLALWLVQMFRSASCIKCLVTSGGNTREDEWYSSLARCVLRIQIPCLLPEDTPKLSIRLANKVQDDCELHLSHNSVECLCSTDYCSSNLKKIMVRLLNA</sequence>
<evidence type="ECO:0000313" key="3">
    <source>
        <dbReference type="Proteomes" id="UP000024635"/>
    </source>
</evidence>
<keyword evidence="1" id="KW-0472">Membrane</keyword>
<dbReference type="Pfam" id="PF10318">
    <property type="entry name" value="7TM_GPCR_Srh"/>
    <property type="match status" value="1"/>
</dbReference>
<comment type="caution">
    <text evidence="2">The sequence shown here is derived from an EMBL/GenBank/DDBJ whole genome shotgun (WGS) entry which is preliminary data.</text>
</comment>
<organism evidence="2 3">
    <name type="scientific">Ancylostoma ceylanicum</name>
    <dbReference type="NCBI Taxonomy" id="53326"/>
    <lineage>
        <taxon>Eukaryota</taxon>
        <taxon>Metazoa</taxon>
        <taxon>Ecdysozoa</taxon>
        <taxon>Nematoda</taxon>
        <taxon>Chromadorea</taxon>
        <taxon>Rhabditida</taxon>
        <taxon>Rhabditina</taxon>
        <taxon>Rhabditomorpha</taxon>
        <taxon>Strongyloidea</taxon>
        <taxon>Ancylostomatidae</taxon>
        <taxon>Ancylostomatinae</taxon>
        <taxon>Ancylostoma</taxon>
    </lineage>
</organism>
<feature type="transmembrane region" description="Helical" evidence="1">
    <location>
        <begin position="90"/>
        <end position="118"/>
    </location>
</feature>
<dbReference type="InterPro" id="IPR019422">
    <property type="entry name" value="7TM_GPCR_serpentine_rcpt_Srh"/>
</dbReference>
<evidence type="ECO:0000313" key="2">
    <source>
        <dbReference type="EMBL" id="EYC29063.1"/>
    </source>
</evidence>
<dbReference type="PANTHER" id="PTHR46891">
    <property type="entry name" value="SERPENTINE RECEPTOR, CLASS H-RELATED"/>
    <property type="match status" value="1"/>
</dbReference>
<accession>A0A016VQQ9</accession>
<evidence type="ECO:0000256" key="1">
    <source>
        <dbReference type="SAM" id="Phobius"/>
    </source>
</evidence>
<reference evidence="3" key="1">
    <citation type="journal article" date="2015" name="Nat. Genet.">
        <title>The genome and transcriptome of the zoonotic hookworm Ancylostoma ceylanicum identify infection-specific gene families.</title>
        <authorList>
            <person name="Schwarz E.M."/>
            <person name="Hu Y."/>
            <person name="Antoshechkin I."/>
            <person name="Miller M.M."/>
            <person name="Sternberg P.W."/>
            <person name="Aroian R.V."/>
        </authorList>
    </citation>
    <scope>NUCLEOTIDE SEQUENCE</scope>
    <source>
        <strain evidence="3">HY135</strain>
    </source>
</reference>
<protein>
    <submittedName>
        <fullName evidence="2">Uncharacterized protein</fullName>
    </submittedName>
</protein>
<gene>
    <name evidence="2" type="primary">Acey_s0007.g3569</name>
    <name evidence="2" type="ORF">Y032_0007g3569</name>
</gene>
<keyword evidence="3" id="KW-1185">Reference proteome</keyword>
<keyword evidence="1" id="KW-0812">Transmembrane</keyword>
<proteinExistence type="predicted"/>